<sequence length="348" mass="40314">MKSFDSRTYSIHDFIEWDKQRSLELNPAFQRRPVWSDKAKSFLMDTIIRGKPIPKIFMRAKINVSTKTAAREVVDGQQRLRTILSYVKDGFKISKKQNSDYGGLFFSQLPEDVQSQILAYEIAADLLTNLPDSEILDIFGRLNSYAVTLNEQERLNANHFSEFKVLADKIGYKYNSYWISQKLLSERQILRMQEINLVADLLIAMCEGIKSKKQIKVYYGRYEKHFPHDVIGLEDRFDEVIRKIFELFPEGISATELVRIHLFYSLFTAIAHCLFGLDGATAERLPLQSVSEIQAARNGLDRLGEIFETADTGTLQREERQFIQDSRRATTDEAVRERRLNFMIGLMV</sequence>
<protein>
    <submittedName>
        <fullName evidence="2">DUF262 domain-containing protein</fullName>
    </submittedName>
</protein>
<dbReference type="Pfam" id="PF03235">
    <property type="entry name" value="GmrSD_N"/>
    <property type="match status" value="1"/>
</dbReference>
<evidence type="ECO:0000313" key="2">
    <source>
        <dbReference type="EMBL" id="PZQ13658.1"/>
    </source>
</evidence>
<gene>
    <name evidence="2" type="ORF">DI565_14040</name>
</gene>
<dbReference type="AlphaFoldDB" id="A0A2W5KE00"/>
<dbReference type="Proteomes" id="UP000249577">
    <property type="component" value="Unassembled WGS sequence"/>
</dbReference>
<feature type="domain" description="GmrSD restriction endonucleases N-terminal" evidence="1">
    <location>
        <begin position="25"/>
        <end position="160"/>
    </location>
</feature>
<dbReference type="InterPro" id="IPR004919">
    <property type="entry name" value="GmrSD_N"/>
</dbReference>
<reference evidence="2 3" key="1">
    <citation type="submission" date="2017-08" db="EMBL/GenBank/DDBJ databases">
        <title>Infants hospitalized years apart are colonized by the same room-sourced microbial strains.</title>
        <authorList>
            <person name="Brooks B."/>
            <person name="Olm M.R."/>
            <person name="Firek B.A."/>
            <person name="Baker R."/>
            <person name="Thomas B.C."/>
            <person name="Morowitz M.J."/>
            <person name="Banfield J.F."/>
        </authorList>
    </citation>
    <scope>NUCLEOTIDE SEQUENCE [LARGE SCALE GENOMIC DNA]</scope>
    <source>
        <strain evidence="2">S2_005_003_R2_43</strain>
    </source>
</reference>
<dbReference type="PANTHER" id="PTHR39639">
    <property type="entry name" value="CHROMOSOME 16, WHOLE GENOME SHOTGUN SEQUENCE"/>
    <property type="match status" value="1"/>
</dbReference>
<proteinExistence type="predicted"/>
<organism evidence="2 3">
    <name type="scientific">Ancylobacter novellus</name>
    <name type="common">Thiobacillus novellus</name>
    <dbReference type="NCBI Taxonomy" id="921"/>
    <lineage>
        <taxon>Bacteria</taxon>
        <taxon>Pseudomonadati</taxon>
        <taxon>Pseudomonadota</taxon>
        <taxon>Alphaproteobacteria</taxon>
        <taxon>Hyphomicrobiales</taxon>
        <taxon>Xanthobacteraceae</taxon>
        <taxon>Ancylobacter</taxon>
    </lineage>
</organism>
<evidence type="ECO:0000259" key="1">
    <source>
        <dbReference type="Pfam" id="PF03235"/>
    </source>
</evidence>
<name>A0A2W5KE00_ANCNO</name>
<dbReference type="EMBL" id="QFPN01000007">
    <property type="protein sequence ID" value="PZQ13658.1"/>
    <property type="molecule type" value="Genomic_DNA"/>
</dbReference>
<accession>A0A2W5KE00</accession>
<dbReference type="PANTHER" id="PTHR39639:SF1">
    <property type="entry name" value="DUF262 DOMAIN-CONTAINING PROTEIN"/>
    <property type="match status" value="1"/>
</dbReference>
<evidence type="ECO:0000313" key="3">
    <source>
        <dbReference type="Proteomes" id="UP000249577"/>
    </source>
</evidence>
<comment type="caution">
    <text evidence="2">The sequence shown here is derived from an EMBL/GenBank/DDBJ whole genome shotgun (WGS) entry which is preliminary data.</text>
</comment>